<proteinExistence type="predicted"/>
<organism evidence="1 2">
    <name type="scientific">Arthrobacter phage Qui</name>
    <dbReference type="NCBI Taxonomy" id="2603260"/>
    <lineage>
        <taxon>Viruses</taxon>
        <taxon>Duplodnaviria</taxon>
        <taxon>Heunggongvirae</taxon>
        <taxon>Uroviricota</taxon>
        <taxon>Caudoviricetes</taxon>
        <taxon>Quivirus</taxon>
        <taxon>Quivirus qui</taxon>
    </lineage>
</organism>
<name>A0A5B8WIY7_9CAUD</name>
<protein>
    <submittedName>
        <fullName evidence="1">Uncharacterized protein</fullName>
    </submittedName>
</protein>
<evidence type="ECO:0000313" key="2">
    <source>
        <dbReference type="Proteomes" id="UP000321915"/>
    </source>
</evidence>
<accession>A0A5B8WIY7</accession>
<dbReference type="Proteomes" id="UP000321915">
    <property type="component" value="Segment"/>
</dbReference>
<keyword evidence="2" id="KW-1185">Reference proteome</keyword>
<dbReference type="RefSeq" id="YP_010660483.1">
    <property type="nucleotide sequence ID" value="NC_070877.1"/>
</dbReference>
<gene>
    <name evidence="1" type="primary">117</name>
    <name evidence="1" type="ORF">SEA_QUI_117</name>
</gene>
<sequence length="36" mass="4120">MSLIYGMRELDLPGAWTQGINKSQTLQKQIKENNNV</sequence>
<evidence type="ECO:0000313" key="1">
    <source>
        <dbReference type="EMBL" id="QED11737.1"/>
    </source>
</evidence>
<dbReference type="EMBL" id="MN183282">
    <property type="protein sequence ID" value="QED11737.1"/>
    <property type="molecule type" value="Genomic_DNA"/>
</dbReference>
<reference evidence="1 2" key="1">
    <citation type="submission" date="2019-07" db="EMBL/GenBank/DDBJ databases">
        <authorList>
            <person name="Abdullah A."/>
            <person name="Lima G.C."/>
            <person name="Cuneo C.K."/>
            <person name="Ennest D.C."/>
            <person name="Fritz K.J."/>
            <person name="Johnson B.T."/>
            <person name="Larson S.M."/>
            <person name="Lemunyete M.N."/>
            <person name="Murray M.B."/>
            <person name="Osmond D.E."/>
            <person name="Patras K.A."/>
            <person name="Ransibrahmanakul S."/>
            <person name="Simpson K.A."/>
            <person name="Thull B.S."/>
            <person name="Wetzel S."/>
            <person name="Bonilla J.A."/>
            <person name="Klyczek K."/>
            <person name="Garlena R.A."/>
            <person name="Russell D.A."/>
            <person name="Pope W.H."/>
            <person name="Jacobs-Sera D."/>
            <person name="Hatfull G.F."/>
        </authorList>
    </citation>
    <scope>NUCLEOTIDE SEQUENCE [LARGE SCALE GENOMIC DNA]</scope>
</reference>
<dbReference type="KEGG" id="vg:77936479"/>
<dbReference type="GeneID" id="77936479"/>